<keyword evidence="2" id="KW-1185">Reference proteome</keyword>
<evidence type="ECO:0000313" key="1">
    <source>
        <dbReference type="EMBL" id="ROJ24370.1"/>
    </source>
</evidence>
<protein>
    <submittedName>
        <fullName evidence="1">Uncharacterized protein</fullName>
    </submittedName>
</protein>
<organism evidence="1 2">
    <name type="scientific">Anabarilius grahami</name>
    <name type="common">Kanglang fish</name>
    <name type="synonym">Barilius grahami</name>
    <dbReference type="NCBI Taxonomy" id="495550"/>
    <lineage>
        <taxon>Eukaryota</taxon>
        <taxon>Metazoa</taxon>
        <taxon>Chordata</taxon>
        <taxon>Craniata</taxon>
        <taxon>Vertebrata</taxon>
        <taxon>Euteleostomi</taxon>
        <taxon>Actinopterygii</taxon>
        <taxon>Neopterygii</taxon>
        <taxon>Teleostei</taxon>
        <taxon>Ostariophysi</taxon>
        <taxon>Cypriniformes</taxon>
        <taxon>Xenocyprididae</taxon>
        <taxon>Xenocypridinae</taxon>
        <taxon>Xenocypridinae incertae sedis</taxon>
        <taxon>Anabarilius</taxon>
    </lineage>
</organism>
<comment type="caution">
    <text evidence="1">The sequence shown here is derived from an EMBL/GenBank/DDBJ whole genome shotgun (WGS) entry which is preliminary data.</text>
</comment>
<accession>A0A3N0XS48</accession>
<dbReference type="EMBL" id="RJVU01063586">
    <property type="protein sequence ID" value="ROJ24370.1"/>
    <property type="molecule type" value="Genomic_DNA"/>
</dbReference>
<evidence type="ECO:0000313" key="2">
    <source>
        <dbReference type="Proteomes" id="UP000281406"/>
    </source>
</evidence>
<proteinExistence type="predicted"/>
<dbReference type="Proteomes" id="UP000281406">
    <property type="component" value="Unassembled WGS sequence"/>
</dbReference>
<dbReference type="AlphaFoldDB" id="A0A3N0XS48"/>
<sequence length="219" mass="24319">MQSCLREQATLLPPLTPLHSSQRLPEPSPESMQVDVTRLSSEESTYSLLAFYLNTGQTSWPGLHHLQDTTIKILVGALHLEQTHFLVLEGSVVDIVFGHPWWCKHSPVLSWHIGEIIKWSSECFKTCMIPVQRPTHSRKESLSQGTAAPLHPSDDHHECVACLGHAHTGAALVKMSCSHCKTMSLATLCFKESDPTPLPAWDVRPKLSTLPSHAEPCRP</sequence>
<reference evidence="1 2" key="1">
    <citation type="submission" date="2018-10" db="EMBL/GenBank/DDBJ databases">
        <title>Genome assembly for a Yunnan-Guizhou Plateau 3E fish, Anabarilius grahami (Regan), and its evolutionary and genetic applications.</title>
        <authorList>
            <person name="Jiang W."/>
        </authorList>
    </citation>
    <scope>NUCLEOTIDE SEQUENCE [LARGE SCALE GENOMIC DNA]</scope>
    <source>
        <strain evidence="1">AG-KIZ</strain>
        <tissue evidence="1">Muscle</tissue>
    </source>
</reference>
<gene>
    <name evidence="1" type="ORF">DPX16_21256</name>
</gene>
<name>A0A3N0XS48_ANAGA</name>